<dbReference type="PANTHER" id="PTHR24198:SF194">
    <property type="entry name" value="INVERSIN-A"/>
    <property type="match status" value="1"/>
</dbReference>
<dbReference type="AlphaFoldDB" id="A0ABD0JFT0"/>
<dbReference type="SMART" id="SM00248">
    <property type="entry name" value="ANK"/>
    <property type="match status" value="2"/>
</dbReference>
<evidence type="ECO:0000256" key="3">
    <source>
        <dbReference type="PROSITE-ProRule" id="PRU00023"/>
    </source>
</evidence>
<reference evidence="4 5" key="1">
    <citation type="journal article" date="2023" name="Sci. Data">
        <title>Genome assembly of the Korean intertidal mud-creeper Batillaria attramentaria.</title>
        <authorList>
            <person name="Patra A.K."/>
            <person name="Ho P.T."/>
            <person name="Jun S."/>
            <person name="Lee S.J."/>
            <person name="Kim Y."/>
            <person name="Won Y.J."/>
        </authorList>
    </citation>
    <scope>NUCLEOTIDE SEQUENCE [LARGE SCALE GENOMIC DNA]</scope>
    <source>
        <strain evidence="4">Wonlab-2016</strain>
    </source>
</reference>
<comment type="caution">
    <text evidence="4">The sequence shown here is derived from an EMBL/GenBank/DDBJ whole genome shotgun (WGS) entry which is preliminary data.</text>
</comment>
<dbReference type="Proteomes" id="UP001519460">
    <property type="component" value="Unassembled WGS sequence"/>
</dbReference>
<accession>A0ABD0JFT0</accession>
<proteinExistence type="predicted"/>
<dbReference type="Pfam" id="PF13637">
    <property type="entry name" value="Ank_4"/>
    <property type="match status" value="1"/>
</dbReference>
<evidence type="ECO:0000256" key="2">
    <source>
        <dbReference type="ARBA" id="ARBA00023043"/>
    </source>
</evidence>
<dbReference type="PROSITE" id="PS50297">
    <property type="entry name" value="ANK_REP_REGION"/>
    <property type="match status" value="1"/>
</dbReference>
<keyword evidence="1" id="KW-0677">Repeat</keyword>
<dbReference type="PROSITE" id="PS50088">
    <property type="entry name" value="ANK_REPEAT"/>
    <property type="match status" value="1"/>
</dbReference>
<gene>
    <name evidence="4" type="ORF">BaRGS_00035025</name>
</gene>
<dbReference type="InterPro" id="IPR002110">
    <property type="entry name" value="Ankyrin_rpt"/>
</dbReference>
<keyword evidence="5" id="KW-1185">Reference proteome</keyword>
<organism evidence="4 5">
    <name type="scientific">Batillaria attramentaria</name>
    <dbReference type="NCBI Taxonomy" id="370345"/>
    <lineage>
        <taxon>Eukaryota</taxon>
        <taxon>Metazoa</taxon>
        <taxon>Spiralia</taxon>
        <taxon>Lophotrochozoa</taxon>
        <taxon>Mollusca</taxon>
        <taxon>Gastropoda</taxon>
        <taxon>Caenogastropoda</taxon>
        <taxon>Sorbeoconcha</taxon>
        <taxon>Cerithioidea</taxon>
        <taxon>Batillariidae</taxon>
        <taxon>Batillaria</taxon>
    </lineage>
</organism>
<protein>
    <submittedName>
        <fullName evidence="4">Uncharacterized protein</fullName>
    </submittedName>
</protein>
<dbReference type="SUPFAM" id="SSF48403">
    <property type="entry name" value="Ankyrin repeat"/>
    <property type="match status" value="1"/>
</dbReference>
<evidence type="ECO:0000256" key="1">
    <source>
        <dbReference type="ARBA" id="ARBA00022737"/>
    </source>
</evidence>
<dbReference type="Pfam" id="PF12796">
    <property type="entry name" value="Ank_2"/>
    <property type="match status" value="1"/>
</dbReference>
<dbReference type="InterPro" id="IPR036770">
    <property type="entry name" value="Ankyrin_rpt-contain_sf"/>
</dbReference>
<evidence type="ECO:0000313" key="5">
    <source>
        <dbReference type="Proteomes" id="UP001519460"/>
    </source>
</evidence>
<keyword evidence="2 3" id="KW-0040">ANK repeat</keyword>
<name>A0ABD0JFT0_9CAEN</name>
<dbReference type="PANTHER" id="PTHR24198">
    <property type="entry name" value="ANKYRIN REPEAT AND PROTEIN KINASE DOMAIN-CONTAINING PROTEIN"/>
    <property type="match status" value="1"/>
</dbReference>
<sequence length="121" mass="13353">MPSVTLIPLVLPKTDQLGQLVKTLVEAKASPNDADNEGRTPLHLACRKGDCHRLIFCCKPVLTQSFLRKEAKRKLEILKARTPLHLACQNGRQEIVQILLGTSAGVDARDNEGYTPLSHCK</sequence>
<dbReference type="Gene3D" id="1.25.40.20">
    <property type="entry name" value="Ankyrin repeat-containing domain"/>
    <property type="match status" value="2"/>
</dbReference>
<evidence type="ECO:0000313" key="4">
    <source>
        <dbReference type="EMBL" id="KAK7473750.1"/>
    </source>
</evidence>
<feature type="repeat" description="ANK" evidence="3">
    <location>
        <begin position="79"/>
        <end position="111"/>
    </location>
</feature>
<dbReference type="EMBL" id="JACVVK020000459">
    <property type="protein sequence ID" value="KAK7473750.1"/>
    <property type="molecule type" value="Genomic_DNA"/>
</dbReference>